<evidence type="ECO:0000256" key="13">
    <source>
        <dbReference type="ARBA" id="ARBA00023303"/>
    </source>
</evidence>
<feature type="transmembrane region" description="Helical" evidence="16">
    <location>
        <begin position="440"/>
        <end position="458"/>
    </location>
</feature>
<evidence type="ECO:0000256" key="6">
    <source>
        <dbReference type="ARBA" id="ARBA00022692"/>
    </source>
</evidence>
<comment type="caution">
    <text evidence="18">The sequence shown here is derived from an EMBL/GenBank/DDBJ whole genome shotgun (WGS) entry which is preliminary data.</text>
</comment>
<keyword evidence="8" id="KW-0106">Calcium</keyword>
<dbReference type="EMBL" id="SDRB02004264">
    <property type="protein sequence ID" value="THG16162.1"/>
    <property type="molecule type" value="Genomic_DNA"/>
</dbReference>
<evidence type="ECO:0000256" key="1">
    <source>
        <dbReference type="ARBA" id="ARBA00004448"/>
    </source>
</evidence>
<evidence type="ECO:0000256" key="9">
    <source>
        <dbReference type="ARBA" id="ARBA00022989"/>
    </source>
</evidence>
<dbReference type="PROSITE" id="PS50922">
    <property type="entry name" value="TLC"/>
    <property type="match status" value="1"/>
</dbReference>
<keyword evidence="12 15" id="KW-0472">Membrane</keyword>
<gene>
    <name evidence="18" type="ORF">TEA_014473</name>
</gene>
<evidence type="ECO:0000256" key="2">
    <source>
        <dbReference type="ARBA" id="ARBA00005653"/>
    </source>
</evidence>
<comment type="subcellular location">
    <subcellularLocation>
        <location evidence="1">Mitochondrion inner membrane</location>
        <topology evidence="1">Multi-pass membrane protein</topology>
    </subcellularLocation>
</comment>
<dbReference type="PANTHER" id="PTHR13462:SF10">
    <property type="entry name" value="CALCIUM UNIPORTER PROTEIN, MITOCHONDRIAL"/>
    <property type="match status" value="1"/>
</dbReference>
<feature type="domain" description="TLC" evidence="17">
    <location>
        <begin position="60"/>
        <end position="289"/>
    </location>
</feature>
<dbReference type="STRING" id="542762.A0A4S4EJ43"/>
<dbReference type="SMART" id="SM00724">
    <property type="entry name" value="TLC"/>
    <property type="match status" value="1"/>
</dbReference>
<keyword evidence="4" id="KW-0109">Calcium transport</keyword>
<feature type="transmembrane region" description="Helical" evidence="16">
    <location>
        <begin position="25"/>
        <end position="51"/>
    </location>
</feature>
<keyword evidence="6 15" id="KW-0812">Transmembrane</keyword>
<feature type="transmembrane region" description="Helical" evidence="16">
    <location>
        <begin position="257"/>
        <end position="278"/>
    </location>
</feature>
<evidence type="ECO:0000256" key="12">
    <source>
        <dbReference type="ARBA" id="ARBA00023136"/>
    </source>
</evidence>
<keyword evidence="5" id="KW-0107">Calcium channel</keyword>
<evidence type="ECO:0000256" key="14">
    <source>
        <dbReference type="ARBA" id="ARBA00036634"/>
    </source>
</evidence>
<proteinExistence type="inferred from homology"/>
<sequence>MMGLVFPSGLMTSTGYVGPDKEFDWLLSAFAGIVMCKIVYELTGVVSLLFFKGYAKLNDAEKLEWNNRGFSTFHALVVAVASVYLLLFSDLFDENYDNKLIVHRSSTLSDTILGISIGYFLSDLAMILWNYPALGGMVYVLHHGLSMFSIFLSLVHGQGQFYILMVLFTESTTPFVNLRWYLDVAGQKNSKLYVCNGVALFFGCPKILFTDTFTAPEQPLQRCPASAFLIVARILLFIFCFYHLLTHFDQVKQMMPLAFYTLLAVPPVLAAMNLFWFWKIAKVYLKRNWGVDRTFEYTRGHRWRAMPKPPLGLRLVAAFSSQVSSSGGGGGGGESITFEEAKKLMRLVNVEELKMKLGTMQGKEVVDLVRKAVPLALTSEDDPSREELRQLQEKKEEIDIVAHKQVRRILWSGLGLAVAQVGLFFRLTFWEFSWDVMEPIAFFATATGIVIGYAYFLFTSRDPTYEDLLKRLFLSRRRKLIKKHDFDAERFMELQRKCKCPLDSPGFVNQRIGVEIEHEDAFH</sequence>
<evidence type="ECO:0000256" key="5">
    <source>
        <dbReference type="ARBA" id="ARBA00022673"/>
    </source>
</evidence>
<feature type="transmembrane region" description="Helical" evidence="16">
    <location>
        <begin position="409"/>
        <end position="428"/>
    </location>
</feature>
<evidence type="ECO:0000256" key="3">
    <source>
        <dbReference type="ARBA" id="ARBA00022448"/>
    </source>
</evidence>
<dbReference type="GO" id="GO:0015292">
    <property type="term" value="F:uniporter activity"/>
    <property type="evidence" value="ECO:0007669"/>
    <property type="project" value="TreeGrafter"/>
</dbReference>
<dbReference type="PANTHER" id="PTHR13462">
    <property type="entry name" value="CALCIUM UNIPORTER PROTEIN, MITOCHONDRIAL"/>
    <property type="match status" value="1"/>
</dbReference>
<dbReference type="Proteomes" id="UP000306102">
    <property type="component" value="Unassembled WGS sequence"/>
</dbReference>
<organism evidence="18 19">
    <name type="scientific">Camellia sinensis var. sinensis</name>
    <name type="common">China tea</name>
    <dbReference type="NCBI Taxonomy" id="542762"/>
    <lineage>
        <taxon>Eukaryota</taxon>
        <taxon>Viridiplantae</taxon>
        <taxon>Streptophyta</taxon>
        <taxon>Embryophyta</taxon>
        <taxon>Tracheophyta</taxon>
        <taxon>Spermatophyta</taxon>
        <taxon>Magnoliopsida</taxon>
        <taxon>eudicotyledons</taxon>
        <taxon>Gunneridae</taxon>
        <taxon>Pentapetalae</taxon>
        <taxon>asterids</taxon>
        <taxon>Ericales</taxon>
        <taxon>Theaceae</taxon>
        <taxon>Camellia</taxon>
    </lineage>
</organism>
<keyword evidence="9 16" id="KW-1133">Transmembrane helix</keyword>
<keyword evidence="7" id="KW-0999">Mitochondrion inner membrane</keyword>
<dbReference type="GO" id="GO:0005262">
    <property type="term" value="F:calcium channel activity"/>
    <property type="evidence" value="ECO:0007669"/>
    <property type="project" value="UniProtKB-KW"/>
</dbReference>
<dbReference type="Pfam" id="PF04678">
    <property type="entry name" value="MCU"/>
    <property type="match status" value="1"/>
</dbReference>
<evidence type="ECO:0000259" key="17">
    <source>
        <dbReference type="PROSITE" id="PS50922"/>
    </source>
</evidence>
<evidence type="ECO:0000256" key="4">
    <source>
        <dbReference type="ARBA" id="ARBA00022568"/>
    </source>
</evidence>
<keyword evidence="10" id="KW-0406">Ion transport</keyword>
<dbReference type="GO" id="GO:0051560">
    <property type="term" value="P:mitochondrial calcium ion homeostasis"/>
    <property type="evidence" value="ECO:0007669"/>
    <property type="project" value="InterPro"/>
</dbReference>
<dbReference type="GO" id="GO:1990246">
    <property type="term" value="C:uniplex complex"/>
    <property type="evidence" value="ECO:0007669"/>
    <property type="project" value="TreeGrafter"/>
</dbReference>
<feature type="transmembrane region" description="Helical" evidence="16">
    <location>
        <begin position="72"/>
        <end position="92"/>
    </location>
</feature>
<reference evidence="18 19" key="1">
    <citation type="journal article" date="2018" name="Proc. Natl. Acad. Sci. U.S.A.">
        <title>Draft genome sequence of Camellia sinensis var. sinensis provides insights into the evolution of the tea genome and tea quality.</title>
        <authorList>
            <person name="Wei C."/>
            <person name="Yang H."/>
            <person name="Wang S."/>
            <person name="Zhao J."/>
            <person name="Liu C."/>
            <person name="Gao L."/>
            <person name="Xia E."/>
            <person name="Lu Y."/>
            <person name="Tai Y."/>
            <person name="She G."/>
            <person name="Sun J."/>
            <person name="Cao H."/>
            <person name="Tong W."/>
            <person name="Gao Q."/>
            <person name="Li Y."/>
            <person name="Deng W."/>
            <person name="Jiang X."/>
            <person name="Wang W."/>
            <person name="Chen Q."/>
            <person name="Zhang S."/>
            <person name="Li H."/>
            <person name="Wu J."/>
            <person name="Wang P."/>
            <person name="Li P."/>
            <person name="Shi C."/>
            <person name="Zheng F."/>
            <person name="Jian J."/>
            <person name="Huang B."/>
            <person name="Shan D."/>
            <person name="Shi M."/>
            <person name="Fang C."/>
            <person name="Yue Y."/>
            <person name="Li F."/>
            <person name="Li D."/>
            <person name="Wei S."/>
            <person name="Han B."/>
            <person name="Jiang C."/>
            <person name="Yin Y."/>
            <person name="Xia T."/>
            <person name="Zhang Z."/>
            <person name="Bennetzen J.L."/>
            <person name="Zhao S."/>
            <person name="Wan X."/>
        </authorList>
    </citation>
    <scope>NUCLEOTIDE SEQUENCE [LARGE SCALE GENOMIC DNA]</scope>
    <source>
        <strain evidence="19">cv. Shuchazao</strain>
        <tissue evidence="18">Leaf</tissue>
    </source>
</reference>
<feature type="transmembrane region" description="Helical" evidence="16">
    <location>
        <begin position="227"/>
        <end position="245"/>
    </location>
</feature>
<accession>A0A4S4EJ43</accession>
<evidence type="ECO:0000256" key="15">
    <source>
        <dbReference type="PROSITE-ProRule" id="PRU00205"/>
    </source>
</evidence>
<evidence type="ECO:0000256" key="16">
    <source>
        <dbReference type="SAM" id="Phobius"/>
    </source>
</evidence>
<dbReference type="GO" id="GO:0036444">
    <property type="term" value="P:calcium import into the mitochondrion"/>
    <property type="evidence" value="ECO:0007669"/>
    <property type="project" value="TreeGrafter"/>
</dbReference>
<feature type="transmembrane region" description="Helical" evidence="16">
    <location>
        <begin position="112"/>
        <end position="131"/>
    </location>
</feature>
<dbReference type="Pfam" id="PF03798">
    <property type="entry name" value="TRAM_LAG1_CLN8"/>
    <property type="match status" value="1"/>
</dbReference>
<comment type="similarity">
    <text evidence="2">Belongs to the MCU (TC 1.A.77) family.</text>
</comment>
<evidence type="ECO:0000256" key="10">
    <source>
        <dbReference type="ARBA" id="ARBA00023065"/>
    </source>
</evidence>
<evidence type="ECO:0000313" key="18">
    <source>
        <dbReference type="EMBL" id="THG16162.1"/>
    </source>
</evidence>
<dbReference type="InterPro" id="IPR006769">
    <property type="entry name" value="MCU_C"/>
</dbReference>
<evidence type="ECO:0000256" key="7">
    <source>
        <dbReference type="ARBA" id="ARBA00022792"/>
    </source>
</evidence>
<dbReference type="InterPro" id="IPR006634">
    <property type="entry name" value="TLC-dom"/>
</dbReference>
<dbReference type="InterPro" id="IPR039055">
    <property type="entry name" value="MCU_fam"/>
</dbReference>
<name>A0A4S4EJ43_CAMSN</name>
<keyword evidence="3" id="KW-0813">Transport</keyword>
<evidence type="ECO:0000256" key="8">
    <source>
        <dbReference type="ARBA" id="ARBA00022837"/>
    </source>
</evidence>
<keyword evidence="11" id="KW-0496">Mitochondrion</keyword>
<evidence type="ECO:0000256" key="11">
    <source>
        <dbReference type="ARBA" id="ARBA00023128"/>
    </source>
</evidence>
<dbReference type="AlphaFoldDB" id="A0A4S4EJ43"/>
<comment type="catalytic activity">
    <reaction evidence="14">
        <text>Ca(2+)(in) = Ca(2+)(out)</text>
        <dbReference type="Rhea" id="RHEA:29671"/>
        <dbReference type="ChEBI" id="CHEBI:29108"/>
    </reaction>
</comment>
<protein>
    <recommendedName>
        <fullName evidence="17">TLC domain-containing protein</fullName>
    </recommendedName>
</protein>
<keyword evidence="19" id="KW-1185">Reference proteome</keyword>
<keyword evidence="13" id="KW-0407">Ion channel</keyword>
<evidence type="ECO:0000313" key="19">
    <source>
        <dbReference type="Proteomes" id="UP000306102"/>
    </source>
</evidence>